<sequence>MIKIKLDKNKKGQILFKLGITKEQECNLLFKRAIIESKKIKGSYNYEVPLRFFIPIFKNIGKEQLILDQKSIASYLEFSDYCDENYYTDVEPTVNYMKKWREEGCPIIYRVTIDRDDYSIEKKAVFKKPKIFFEDCTS</sequence>
<keyword evidence="2" id="KW-1185">Reference proteome</keyword>
<organism evidence="1 2">
    <name type="scientific">Clostridium uliginosum</name>
    <dbReference type="NCBI Taxonomy" id="119641"/>
    <lineage>
        <taxon>Bacteria</taxon>
        <taxon>Bacillati</taxon>
        <taxon>Bacillota</taxon>
        <taxon>Clostridia</taxon>
        <taxon>Eubacteriales</taxon>
        <taxon>Clostridiaceae</taxon>
        <taxon>Clostridium</taxon>
    </lineage>
</organism>
<dbReference type="RefSeq" id="WP_090088820.1">
    <property type="nucleotide sequence ID" value="NZ_FOMG01000003.1"/>
</dbReference>
<dbReference type="OrthoDB" id="1904586at2"/>
<proteinExistence type="predicted"/>
<reference evidence="1 2" key="1">
    <citation type="submission" date="2016-10" db="EMBL/GenBank/DDBJ databases">
        <authorList>
            <person name="de Groot N.N."/>
        </authorList>
    </citation>
    <scope>NUCLEOTIDE SEQUENCE [LARGE SCALE GENOMIC DNA]</scope>
    <source>
        <strain evidence="1 2">DSM 12992</strain>
    </source>
</reference>
<accession>A0A1I1J626</accession>
<name>A0A1I1J626_9CLOT</name>
<dbReference type="EMBL" id="FOMG01000003">
    <property type="protein sequence ID" value="SFC42058.1"/>
    <property type="molecule type" value="Genomic_DNA"/>
</dbReference>
<protein>
    <submittedName>
        <fullName evidence="1">Uncharacterized protein</fullName>
    </submittedName>
</protein>
<gene>
    <name evidence="1" type="ORF">SAMN05421842_103142</name>
</gene>
<evidence type="ECO:0000313" key="2">
    <source>
        <dbReference type="Proteomes" id="UP000199263"/>
    </source>
</evidence>
<evidence type="ECO:0000313" key="1">
    <source>
        <dbReference type="EMBL" id="SFC42058.1"/>
    </source>
</evidence>
<dbReference type="AlphaFoldDB" id="A0A1I1J626"/>
<dbReference type="Proteomes" id="UP000199263">
    <property type="component" value="Unassembled WGS sequence"/>
</dbReference>